<evidence type="ECO:0000256" key="7">
    <source>
        <dbReference type="ARBA" id="ARBA00023177"/>
    </source>
</evidence>
<reference evidence="12" key="2">
    <citation type="submission" date="2015-01" db="EMBL/GenBank/DDBJ databases">
        <title>Evolutionary Origins and Diversification of the Mycorrhizal Mutualists.</title>
        <authorList>
            <consortium name="DOE Joint Genome Institute"/>
            <consortium name="Mycorrhizal Genomics Consortium"/>
            <person name="Kohler A."/>
            <person name="Kuo A."/>
            <person name="Nagy L.G."/>
            <person name="Floudas D."/>
            <person name="Copeland A."/>
            <person name="Barry K.W."/>
            <person name="Cichocki N."/>
            <person name="Veneault-Fourrey C."/>
            <person name="LaButti K."/>
            <person name="Lindquist E.A."/>
            <person name="Lipzen A."/>
            <person name="Lundell T."/>
            <person name="Morin E."/>
            <person name="Murat C."/>
            <person name="Riley R."/>
            <person name="Ohm R."/>
            <person name="Sun H."/>
            <person name="Tunlid A."/>
            <person name="Henrissat B."/>
            <person name="Grigoriev I.V."/>
            <person name="Hibbett D.S."/>
            <person name="Martin F."/>
        </authorList>
    </citation>
    <scope>NUCLEOTIDE SEQUENCE [LARGE SCALE GENOMIC DNA]</scope>
    <source>
        <strain evidence="12">F 1598</strain>
    </source>
</reference>
<dbReference type="EMBL" id="KN832987">
    <property type="protein sequence ID" value="KIM84631.1"/>
    <property type="molecule type" value="Genomic_DNA"/>
</dbReference>
<protein>
    <recommendedName>
        <fullName evidence="8">Ammonium transporter</fullName>
    </recommendedName>
</protein>
<dbReference type="AlphaFoldDB" id="A0A0C3G235"/>
<dbReference type="InParanoid" id="A0A0C3G235"/>
<gene>
    <name evidence="11" type="ORF">PILCRDRAFT_818210</name>
</gene>
<dbReference type="OrthoDB" id="534912at2759"/>
<evidence type="ECO:0000313" key="12">
    <source>
        <dbReference type="Proteomes" id="UP000054166"/>
    </source>
</evidence>
<name>A0A0C3G235_PILCF</name>
<dbReference type="HOGENOM" id="CLU_000445_33_0_1"/>
<comment type="subcellular location">
    <subcellularLocation>
        <location evidence="8">Cell membrane</location>
        <topology evidence="8">Multi-pass membrane protein</topology>
    </subcellularLocation>
    <subcellularLocation>
        <location evidence="1">Membrane</location>
        <topology evidence="1">Multi-pass membrane protein</topology>
    </subcellularLocation>
</comment>
<feature type="transmembrane region" description="Helical" evidence="8">
    <location>
        <begin position="388"/>
        <end position="410"/>
    </location>
</feature>
<dbReference type="Proteomes" id="UP000054166">
    <property type="component" value="Unassembled WGS sequence"/>
</dbReference>
<feature type="transmembrane region" description="Helical" evidence="8">
    <location>
        <begin position="340"/>
        <end position="361"/>
    </location>
</feature>
<dbReference type="FunCoup" id="A0A0C3G235">
    <property type="interactions" value="64"/>
</dbReference>
<dbReference type="PANTHER" id="PTHR43029:SF4">
    <property type="entry name" value="AMMONIUM TRANSPORTER MEP1-RELATED"/>
    <property type="match status" value="1"/>
</dbReference>
<keyword evidence="7 8" id="KW-0924">Ammonia transport</keyword>
<dbReference type="GO" id="GO:0008519">
    <property type="term" value="F:ammonium channel activity"/>
    <property type="evidence" value="ECO:0007669"/>
    <property type="project" value="InterPro"/>
</dbReference>
<dbReference type="InterPro" id="IPR024041">
    <property type="entry name" value="NH4_transpt_AmtB-like_dom"/>
</dbReference>
<dbReference type="InterPro" id="IPR018047">
    <property type="entry name" value="Ammonium_transpt_CS"/>
</dbReference>
<evidence type="ECO:0000313" key="11">
    <source>
        <dbReference type="EMBL" id="KIM84631.1"/>
    </source>
</evidence>
<feature type="transmembrane region" description="Helical" evidence="8">
    <location>
        <begin position="36"/>
        <end position="57"/>
    </location>
</feature>
<evidence type="ECO:0000256" key="3">
    <source>
        <dbReference type="ARBA" id="ARBA00022448"/>
    </source>
</evidence>
<feature type="transmembrane region" description="Helical" evidence="8">
    <location>
        <begin position="69"/>
        <end position="92"/>
    </location>
</feature>
<evidence type="ECO:0000256" key="9">
    <source>
        <dbReference type="SAM" id="MobiDB-lite"/>
    </source>
</evidence>
<dbReference type="Gene3D" id="1.10.3430.10">
    <property type="entry name" value="Ammonium transporter AmtB like domains"/>
    <property type="match status" value="1"/>
</dbReference>
<evidence type="ECO:0000256" key="8">
    <source>
        <dbReference type="RuleBase" id="RU362002"/>
    </source>
</evidence>
<dbReference type="InterPro" id="IPR029020">
    <property type="entry name" value="Ammonium/urea_transptr"/>
</dbReference>
<feature type="transmembrane region" description="Helical" evidence="8">
    <location>
        <begin position="155"/>
        <end position="177"/>
    </location>
</feature>
<keyword evidence="12" id="KW-1185">Reference proteome</keyword>
<dbReference type="NCBIfam" id="TIGR00836">
    <property type="entry name" value="amt"/>
    <property type="match status" value="1"/>
</dbReference>
<evidence type="ECO:0000256" key="5">
    <source>
        <dbReference type="ARBA" id="ARBA00022989"/>
    </source>
</evidence>
<evidence type="ECO:0000256" key="1">
    <source>
        <dbReference type="ARBA" id="ARBA00004141"/>
    </source>
</evidence>
<dbReference type="PROSITE" id="PS01219">
    <property type="entry name" value="AMMONIUM_TRANSP"/>
    <property type="match status" value="1"/>
</dbReference>
<keyword evidence="3 8" id="KW-0813">Transport</keyword>
<dbReference type="SUPFAM" id="SSF111352">
    <property type="entry name" value="Ammonium transporter"/>
    <property type="match status" value="1"/>
</dbReference>
<organism evidence="11 12">
    <name type="scientific">Piloderma croceum (strain F 1598)</name>
    <dbReference type="NCBI Taxonomy" id="765440"/>
    <lineage>
        <taxon>Eukaryota</taxon>
        <taxon>Fungi</taxon>
        <taxon>Dikarya</taxon>
        <taxon>Basidiomycota</taxon>
        <taxon>Agaricomycotina</taxon>
        <taxon>Agaricomycetes</taxon>
        <taxon>Agaricomycetidae</taxon>
        <taxon>Atheliales</taxon>
        <taxon>Atheliaceae</taxon>
        <taxon>Piloderma</taxon>
    </lineage>
</organism>
<dbReference type="STRING" id="765440.A0A0C3G235"/>
<evidence type="ECO:0000256" key="2">
    <source>
        <dbReference type="ARBA" id="ARBA00005887"/>
    </source>
</evidence>
<sequence length="559" mass="60611">MHTALEAIVNRVAQGFGASNAGLLRRDSSQFDKGDVAFIIIAAAMSFFMVPGLAFLYAGLARRKSAMSLIWVVSCSNAVVIAQWLLFGYSLAFSSTANNGFVGDLGNMGLRNVLGDPSPGSTFLPELLYSFYQMEFACVTVGILVGAIAERGRVLPMMAVTLFWTTLVYCPLAYWAWGKNGWAFKWGVLDFAGGGPVEIGSGVGGLVYAWVLGRRREKELINFRPYNVSMVVLGTFMLWFGWIGFNGGCAFGANLRAIMAIWNTMIAAAFGGMAWCLFDYRIGHKFSMVSFCSGTIAGLVLATSASGYVSPWAAMIMGVVAGILCNVATKLKFYLGVDDALDLTALHGVGGVIGLLFNGFFATKSVISLDGVNTSVIGGLVDSNWRQLYIQGAYVAATTGYTFVVTALIVKGIDMIPGLQLRASEESETLGTDDMEIGEFANDFIEVRRHFNDYTQPAEKSSAKRLSHKPSESITVHVTASERKRPNAELYIPHSQIKLHDGFTTSQPPCCDVLHNAITLAKNGHQSCTSGSDSVEESYEQDMLPVNEKAKFDVEEERR</sequence>
<dbReference type="Pfam" id="PF00909">
    <property type="entry name" value="Ammonium_transp"/>
    <property type="match status" value="1"/>
</dbReference>
<evidence type="ECO:0000256" key="4">
    <source>
        <dbReference type="ARBA" id="ARBA00022692"/>
    </source>
</evidence>
<dbReference type="FunFam" id="1.10.3430.10:FF:000003">
    <property type="entry name" value="Ammonium transporter"/>
    <property type="match status" value="1"/>
</dbReference>
<keyword evidence="5 8" id="KW-1133">Transmembrane helix</keyword>
<feature type="transmembrane region" description="Helical" evidence="8">
    <location>
        <begin position="257"/>
        <end position="278"/>
    </location>
</feature>
<evidence type="ECO:0000259" key="10">
    <source>
        <dbReference type="Pfam" id="PF00909"/>
    </source>
</evidence>
<dbReference type="PANTHER" id="PTHR43029">
    <property type="entry name" value="AMMONIUM TRANSPORTER MEP2"/>
    <property type="match status" value="1"/>
</dbReference>
<reference evidence="11 12" key="1">
    <citation type="submission" date="2014-04" db="EMBL/GenBank/DDBJ databases">
        <authorList>
            <consortium name="DOE Joint Genome Institute"/>
            <person name="Kuo A."/>
            <person name="Tarkka M."/>
            <person name="Buscot F."/>
            <person name="Kohler A."/>
            <person name="Nagy L.G."/>
            <person name="Floudas D."/>
            <person name="Copeland A."/>
            <person name="Barry K.W."/>
            <person name="Cichocki N."/>
            <person name="Veneault-Fourrey C."/>
            <person name="LaButti K."/>
            <person name="Lindquist E.A."/>
            <person name="Lipzen A."/>
            <person name="Lundell T."/>
            <person name="Morin E."/>
            <person name="Murat C."/>
            <person name="Sun H."/>
            <person name="Tunlid A."/>
            <person name="Henrissat B."/>
            <person name="Grigoriev I.V."/>
            <person name="Hibbett D.S."/>
            <person name="Martin F."/>
            <person name="Nordberg H.P."/>
            <person name="Cantor M.N."/>
            <person name="Hua S.X."/>
        </authorList>
    </citation>
    <scope>NUCLEOTIDE SEQUENCE [LARGE SCALE GENOMIC DNA]</scope>
    <source>
        <strain evidence="11 12">F 1598</strain>
    </source>
</reference>
<feature type="domain" description="Ammonium transporter AmtB-like" evidence="10">
    <location>
        <begin position="37"/>
        <end position="441"/>
    </location>
</feature>
<feature type="transmembrane region" description="Helical" evidence="8">
    <location>
        <begin position="309"/>
        <end position="328"/>
    </location>
</feature>
<dbReference type="GO" id="GO:0005886">
    <property type="term" value="C:plasma membrane"/>
    <property type="evidence" value="ECO:0007669"/>
    <property type="project" value="UniProtKB-SubCell"/>
</dbReference>
<accession>A0A0C3G235</accession>
<keyword evidence="6 8" id="KW-0472">Membrane</keyword>
<feature type="transmembrane region" description="Helical" evidence="8">
    <location>
        <begin position="285"/>
        <end position="303"/>
    </location>
</feature>
<feature type="region of interest" description="Disordered" evidence="9">
    <location>
        <begin position="529"/>
        <end position="559"/>
    </location>
</feature>
<comment type="similarity">
    <text evidence="2 8">Belongs to the ammonia transporter channel (TC 1.A.11.2) family.</text>
</comment>
<feature type="transmembrane region" description="Helical" evidence="8">
    <location>
        <begin position="127"/>
        <end position="148"/>
    </location>
</feature>
<feature type="transmembrane region" description="Helical" evidence="8">
    <location>
        <begin position="197"/>
        <end position="213"/>
    </location>
</feature>
<feature type="transmembrane region" description="Helical" evidence="8">
    <location>
        <begin position="225"/>
        <end position="245"/>
    </location>
</feature>
<evidence type="ECO:0000256" key="6">
    <source>
        <dbReference type="ARBA" id="ARBA00023136"/>
    </source>
</evidence>
<proteinExistence type="inferred from homology"/>
<keyword evidence="4 8" id="KW-0812">Transmembrane</keyword>
<dbReference type="InterPro" id="IPR001905">
    <property type="entry name" value="Ammonium_transpt"/>
</dbReference>
<feature type="compositionally biased region" description="Basic and acidic residues" evidence="9">
    <location>
        <begin position="548"/>
        <end position="559"/>
    </location>
</feature>